<dbReference type="Proteomes" id="UP000239001">
    <property type="component" value="Unassembled WGS sequence"/>
</dbReference>
<comment type="caution">
    <text evidence="1">The sequence shown here is derived from an EMBL/GenBank/DDBJ whole genome shotgun (WGS) entry which is preliminary data.</text>
</comment>
<proteinExistence type="predicted"/>
<dbReference type="InterPro" id="IPR035943">
    <property type="entry name" value="XisI-like_sf"/>
</dbReference>
<keyword evidence="2" id="KW-1185">Reference proteome</keyword>
<accession>A0A2T1LSF1</accession>
<reference evidence="1 2" key="2">
    <citation type="submission" date="2018-03" db="EMBL/GenBank/DDBJ databases">
        <authorList>
            <person name="Keele B.F."/>
        </authorList>
    </citation>
    <scope>NUCLEOTIDE SEQUENCE [LARGE SCALE GENOMIC DNA]</scope>
    <source>
        <strain evidence="1 2">CCALA 016</strain>
    </source>
</reference>
<dbReference type="Gene3D" id="3.30.310.110">
    <property type="entry name" value="XisI-like"/>
    <property type="match status" value="1"/>
</dbReference>
<dbReference type="SUPFAM" id="SSF143847">
    <property type="entry name" value="XisI-like"/>
    <property type="match status" value="1"/>
</dbReference>
<sequence>MDTLNNDRNIIEKLLQEYANYLGQEEQIQIELIFDRKGDHYLLVEIGWQNNNRIYGTLIHIDIIDGKVWIQQDGTEEGVADELVAMGIPKNRIVLGFKSIQRRKITEFAVS</sequence>
<protein>
    <submittedName>
        <fullName evidence="1">XisI protein</fullName>
    </submittedName>
</protein>
<dbReference type="RefSeq" id="WP_106458944.1">
    <property type="nucleotide sequence ID" value="NZ_PXOH01000036.1"/>
</dbReference>
<organism evidence="1 2">
    <name type="scientific">Aphanothece hegewaldii CCALA 016</name>
    <dbReference type="NCBI Taxonomy" id="2107694"/>
    <lineage>
        <taxon>Bacteria</taxon>
        <taxon>Bacillati</taxon>
        <taxon>Cyanobacteriota</taxon>
        <taxon>Cyanophyceae</taxon>
        <taxon>Oscillatoriophycideae</taxon>
        <taxon>Chroococcales</taxon>
        <taxon>Aphanothecaceae</taxon>
        <taxon>Aphanothece</taxon>
    </lineage>
</organism>
<name>A0A2T1LSF1_9CHRO</name>
<evidence type="ECO:0000313" key="2">
    <source>
        <dbReference type="Proteomes" id="UP000239001"/>
    </source>
</evidence>
<dbReference type="EMBL" id="PXOH01000036">
    <property type="protein sequence ID" value="PSF32679.1"/>
    <property type="molecule type" value="Genomic_DNA"/>
</dbReference>
<dbReference type="AlphaFoldDB" id="A0A2T1LSF1"/>
<dbReference type="OrthoDB" id="467081at2"/>
<reference evidence="1 2" key="1">
    <citation type="submission" date="2018-03" db="EMBL/GenBank/DDBJ databases">
        <title>The ancient ancestry and fast evolution of plastids.</title>
        <authorList>
            <person name="Moore K.R."/>
            <person name="Magnabosco C."/>
            <person name="Momper L."/>
            <person name="Gold D.A."/>
            <person name="Bosak T."/>
            <person name="Fournier G.P."/>
        </authorList>
    </citation>
    <scope>NUCLEOTIDE SEQUENCE [LARGE SCALE GENOMIC DNA]</scope>
    <source>
        <strain evidence="1 2">CCALA 016</strain>
    </source>
</reference>
<dbReference type="CDD" id="cd16382">
    <property type="entry name" value="XisI-like"/>
    <property type="match status" value="1"/>
</dbReference>
<evidence type="ECO:0000313" key="1">
    <source>
        <dbReference type="EMBL" id="PSF32679.1"/>
    </source>
</evidence>
<dbReference type="Pfam" id="PF08869">
    <property type="entry name" value="XisI"/>
    <property type="match status" value="1"/>
</dbReference>
<dbReference type="InterPro" id="IPR014968">
    <property type="entry name" value="XisI"/>
</dbReference>
<gene>
    <name evidence="1" type="ORF">C7H19_21385</name>
</gene>